<dbReference type="InterPro" id="IPR009057">
    <property type="entry name" value="Homeodomain-like_sf"/>
</dbReference>
<gene>
    <name evidence="7" type="ORF">GCM10009579_01770</name>
</gene>
<keyword evidence="2 4" id="KW-0238">DNA-binding</keyword>
<evidence type="ECO:0000256" key="5">
    <source>
        <dbReference type="SAM" id="MobiDB-lite"/>
    </source>
</evidence>
<keyword evidence="1" id="KW-0805">Transcription regulation</keyword>
<evidence type="ECO:0000256" key="1">
    <source>
        <dbReference type="ARBA" id="ARBA00023015"/>
    </source>
</evidence>
<dbReference type="PANTHER" id="PTHR30055">
    <property type="entry name" value="HTH-TYPE TRANSCRIPTIONAL REGULATOR RUTR"/>
    <property type="match status" value="1"/>
</dbReference>
<dbReference type="Pfam" id="PF00440">
    <property type="entry name" value="TetR_N"/>
    <property type="match status" value="1"/>
</dbReference>
<reference evidence="7 8" key="1">
    <citation type="journal article" date="2019" name="Int. J. Syst. Evol. Microbiol.">
        <title>The Global Catalogue of Microorganisms (GCM) 10K type strain sequencing project: providing services to taxonomists for standard genome sequencing and annotation.</title>
        <authorList>
            <consortium name="The Broad Institute Genomics Platform"/>
            <consortium name="The Broad Institute Genome Sequencing Center for Infectious Disease"/>
            <person name="Wu L."/>
            <person name="Ma J."/>
        </authorList>
    </citation>
    <scope>NUCLEOTIDE SEQUENCE [LARGE SCALE GENOMIC DNA]</scope>
    <source>
        <strain evidence="7 8">JCM 11448</strain>
    </source>
</reference>
<evidence type="ECO:0000256" key="4">
    <source>
        <dbReference type="PROSITE-ProRule" id="PRU00335"/>
    </source>
</evidence>
<evidence type="ECO:0000259" key="6">
    <source>
        <dbReference type="PROSITE" id="PS50977"/>
    </source>
</evidence>
<dbReference type="InterPro" id="IPR001647">
    <property type="entry name" value="HTH_TetR"/>
</dbReference>
<evidence type="ECO:0000256" key="2">
    <source>
        <dbReference type="ARBA" id="ARBA00023125"/>
    </source>
</evidence>
<accession>A0ABN1WFH7</accession>
<name>A0ABN1WFH7_9ACTN</name>
<keyword evidence="3" id="KW-0804">Transcription</keyword>
<organism evidence="7 8">
    <name type="scientific">Streptomyces javensis</name>
    <dbReference type="NCBI Taxonomy" id="114698"/>
    <lineage>
        <taxon>Bacteria</taxon>
        <taxon>Bacillati</taxon>
        <taxon>Actinomycetota</taxon>
        <taxon>Actinomycetes</taxon>
        <taxon>Kitasatosporales</taxon>
        <taxon>Streptomycetaceae</taxon>
        <taxon>Streptomyces</taxon>
        <taxon>Streptomyces violaceusniger group</taxon>
    </lineage>
</organism>
<keyword evidence="8" id="KW-1185">Reference proteome</keyword>
<sequence>MSTESSRVRLMNETRDRILDVALDVLGENPDAGMGDIASAAGVVRRTVYDHFPSRLDLVRTLTERAVTEVTAVLTEVNASGAEADATWVEFIARVWPVAHRYRVLLALRRGEYGQSIHDLLGPVDELLADLVKRGQDGDVFARHLPAGILSQVAYGVVFAIADSDLSNGALGARAATITSLLMLGVPETRAIALMGDQPDPQHSSGAADRPAPGTASSPHPA</sequence>
<dbReference type="PANTHER" id="PTHR30055:SF234">
    <property type="entry name" value="HTH-TYPE TRANSCRIPTIONAL REGULATOR BETI"/>
    <property type="match status" value="1"/>
</dbReference>
<dbReference type="SUPFAM" id="SSF46689">
    <property type="entry name" value="Homeodomain-like"/>
    <property type="match status" value="1"/>
</dbReference>
<dbReference type="Gene3D" id="1.10.357.10">
    <property type="entry name" value="Tetracycline Repressor, domain 2"/>
    <property type="match status" value="1"/>
</dbReference>
<evidence type="ECO:0000256" key="3">
    <source>
        <dbReference type="ARBA" id="ARBA00023163"/>
    </source>
</evidence>
<feature type="domain" description="HTH tetR-type" evidence="6">
    <location>
        <begin position="12"/>
        <end position="70"/>
    </location>
</feature>
<dbReference type="Proteomes" id="UP001500282">
    <property type="component" value="Unassembled WGS sequence"/>
</dbReference>
<comment type="caution">
    <text evidence="7">The sequence shown here is derived from an EMBL/GenBank/DDBJ whole genome shotgun (WGS) entry which is preliminary data.</text>
</comment>
<feature type="region of interest" description="Disordered" evidence="5">
    <location>
        <begin position="195"/>
        <end position="222"/>
    </location>
</feature>
<feature type="DNA-binding region" description="H-T-H motif" evidence="4">
    <location>
        <begin position="33"/>
        <end position="52"/>
    </location>
</feature>
<evidence type="ECO:0000313" key="7">
    <source>
        <dbReference type="EMBL" id="GAA1247870.1"/>
    </source>
</evidence>
<evidence type="ECO:0000313" key="8">
    <source>
        <dbReference type="Proteomes" id="UP001500282"/>
    </source>
</evidence>
<dbReference type="PROSITE" id="PS50977">
    <property type="entry name" value="HTH_TETR_2"/>
    <property type="match status" value="1"/>
</dbReference>
<dbReference type="InterPro" id="IPR050109">
    <property type="entry name" value="HTH-type_TetR-like_transc_reg"/>
</dbReference>
<proteinExistence type="predicted"/>
<dbReference type="EMBL" id="BAAAIH010000001">
    <property type="protein sequence ID" value="GAA1247870.1"/>
    <property type="molecule type" value="Genomic_DNA"/>
</dbReference>
<protein>
    <submittedName>
        <fullName evidence="7">TetR/AcrR family transcriptional regulator</fullName>
    </submittedName>
</protein>